<name>A0ABD2PLT2_9PLAT</name>
<protein>
    <submittedName>
        <fullName evidence="2">Uncharacterized protein</fullName>
    </submittedName>
</protein>
<dbReference type="Proteomes" id="UP001626550">
    <property type="component" value="Unassembled WGS sequence"/>
</dbReference>
<evidence type="ECO:0000313" key="3">
    <source>
        <dbReference type="Proteomes" id="UP001626550"/>
    </source>
</evidence>
<gene>
    <name evidence="2" type="ORF">Ciccas_013025</name>
</gene>
<dbReference type="AlphaFoldDB" id="A0ABD2PLT2"/>
<accession>A0ABD2PLT2</accession>
<feature type="non-terminal residue" evidence="2">
    <location>
        <position position="1"/>
    </location>
</feature>
<feature type="region of interest" description="Disordered" evidence="1">
    <location>
        <begin position="24"/>
        <end position="48"/>
    </location>
</feature>
<comment type="caution">
    <text evidence="2">The sequence shown here is derived from an EMBL/GenBank/DDBJ whole genome shotgun (WGS) entry which is preliminary data.</text>
</comment>
<evidence type="ECO:0000313" key="2">
    <source>
        <dbReference type="EMBL" id="KAL3308444.1"/>
    </source>
</evidence>
<keyword evidence="3" id="KW-1185">Reference proteome</keyword>
<feature type="non-terminal residue" evidence="2">
    <location>
        <position position="107"/>
    </location>
</feature>
<dbReference type="EMBL" id="JBJKFK010005231">
    <property type="protein sequence ID" value="KAL3308444.1"/>
    <property type="molecule type" value="Genomic_DNA"/>
</dbReference>
<reference evidence="2 3" key="1">
    <citation type="submission" date="2024-11" db="EMBL/GenBank/DDBJ databases">
        <title>Adaptive evolution of stress response genes in parasites aligns with host niche diversity.</title>
        <authorList>
            <person name="Hahn C."/>
            <person name="Resl P."/>
        </authorList>
    </citation>
    <scope>NUCLEOTIDE SEQUENCE [LARGE SCALE GENOMIC DNA]</scope>
    <source>
        <strain evidence="2">EGGRZ-B1_66</strain>
        <tissue evidence="2">Body</tissue>
    </source>
</reference>
<proteinExistence type="predicted"/>
<sequence length="107" mass="11808">FLVDQEKGQDDLSQQLKTYDYHAKRARSRKRSCPAPTTTREPSPDLISLNPRGSSSVGLCLMCQADIGHGLPKSVFWDDYVALLERSKTSSRLGAALVKTFLRGNPG</sequence>
<evidence type="ECO:0000256" key="1">
    <source>
        <dbReference type="SAM" id="MobiDB-lite"/>
    </source>
</evidence>
<organism evidence="2 3">
    <name type="scientific">Cichlidogyrus casuarinus</name>
    <dbReference type="NCBI Taxonomy" id="1844966"/>
    <lineage>
        <taxon>Eukaryota</taxon>
        <taxon>Metazoa</taxon>
        <taxon>Spiralia</taxon>
        <taxon>Lophotrochozoa</taxon>
        <taxon>Platyhelminthes</taxon>
        <taxon>Monogenea</taxon>
        <taxon>Monopisthocotylea</taxon>
        <taxon>Dactylogyridea</taxon>
        <taxon>Ancyrocephalidae</taxon>
        <taxon>Cichlidogyrus</taxon>
    </lineage>
</organism>